<evidence type="ECO:0000256" key="1">
    <source>
        <dbReference type="SAM" id="SignalP"/>
    </source>
</evidence>
<reference evidence="2 3" key="1">
    <citation type="submission" date="2020-06" db="EMBL/GenBank/DDBJ databases">
        <authorList>
            <person name="Isaeva M.P."/>
            <person name="Chernysheva N.Y."/>
        </authorList>
    </citation>
    <scope>NUCLEOTIDE SEQUENCE [LARGE SCALE GENOMIC DNA]</scope>
    <source>
        <strain evidence="2 3">KMM 6746</strain>
    </source>
</reference>
<evidence type="ECO:0000313" key="3">
    <source>
        <dbReference type="Proteomes" id="UP000740413"/>
    </source>
</evidence>
<comment type="caution">
    <text evidence="2">The sequence shown here is derived from an EMBL/GenBank/DDBJ whole genome shotgun (WGS) entry which is preliminary data.</text>
</comment>
<proteinExistence type="predicted"/>
<keyword evidence="3" id="KW-1185">Reference proteome</keyword>
<sequence>MKKALLLSLLFLFTGWFANAQDAPIPEFNLYGTWVFEWNDREDPPERLYYSKRIDSEPILSENWMSITLLAHNACKTGESYSVNGWCATGTSASSATPQYWLYTPENETVLIFSNNEPEKKMSKTELKKNAVSNPELWTEYQIVRLPNNQLGLE</sequence>
<protein>
    <recommendedName>
        <fullName evidence="4">Lipocalin-like domain-containing protein</fullName>
    </recommendedName>
</protein>
<evidence type="ECO:0000313" key="2">
    <source>
        <dbReference type="EMBL" id="MBT2162261.1"/>
    </source>
</evidence>
<reference evidence="3" key="2">
    <citation type="submission" date="2023-07" db="EMBL/GenBank/DDBJ databases">
        <title>Zobellia barbeyronii sp. nov., a new marine flavobacterium, isolated from green and red algae.</title>
        <authorList>
            <person name="Nedashkovskaya O.I."/>
            <person name="Otstavnykh N."/>
            <person name="Zhukova N."/>
            <person name="Guzev K."/>
            <person name="Chausova V."/>
            <person name="Tekutyeva L."/>
            <person name="Mikhailov V."/>
            <person name="Isaeva M."/>
        </authorList>
    </citation>
    <scope>NUCLEOTIDE SEQUENCE [LARGE SCALE GENOMIC DNA]</scope>
    <source>
        <strain evidence="3">KMM 6746</strain>
    </source>
</reference>
<feature type="chain" id="PRO_5045285250" description="Lipocalin-like domain-containing protein" evidence="1">
    <location>
        <begin position="21"/>
        <end position="154"/>
    </location>
</feature>
<gene>
    <name evidence="2" type="ORF">HW347_13395</name>
</gene>
<dbReference type="EMBL" id="JACATN010000004">
    <property type="protein sequence ID" value="MBT2162261.1"/>
    <property type="molecule type" value="Genomic_DNA"/>
</dbReference>
<accession>A0ABS5WFV2</accession>
<name>A0ABS5WFV2_9FLAO</name>
<dbReference type="Proteomes" id="UP000740413">
    <property type="component" value="Unassembled WGS sequence"/>
</dbReference>
<dbReference type="RefSeq" id="WP_214612324.1">
    <property type="nucleotide sequence ID" value="NZ_JACATN010000004.1"/>
</dbReference>
<organism evidence="2 3">
    <name type="scientific">Zobellia barbeyronii</name>
    <dbReference type="NCBI Taxonomy" id="2748009"/>
    <lineage>
        <taxon>Bacteria</taxon>
        <taxon>Pseudomonadati</taxon>
        <taxon>Bacteroidota</taxon>
        <taxon>Flavobacteriia</taxon>
        <taxon>Flavobacteriales</taxon>
        <taxon>Flavobacteriaceae</taxon>
        <taxon>Zobellia</taxon>
    </lineage>
</organism>
<evidence type="ECO:0008006" key="4">
    <source>
        <dbReference type="Google" id="ProtNLM"/>
    </source>
</evidence>
<keyword evidence="1" id="KW-0732">Signal</keyword>
<feature type="signal peptide" evidence="1">
    <location>
        <begin position="1"/>
        <end position="20"/>
    </location>
</feature>